<evidence type="ECO:0000313" key="1">
    <source>
        <dbReference type="EMBL" id="KAI4357009.1"/>
    </source>
</evidence>
<keyword evidence="2" id="KW-1185">Reference proteome</keyword>
<comment type="caution">
    <text evidence="1">The sequence shown here is derived from an EMBL/GenBank/DDBJ whole genome shotgun (WGS) entry which is preliminary data.</text>
</comment>
<dbReference type="Proteomes" id="UP000828941">
    <property type="component" value="Chromosome 1"/>
</dbReference>
<evidence type="ECO:0000313" key="2">
    <source>
        <dbReference type="Proteomes" id="UP000828941"/>
    </source>
</evidence>
<sequence>MEKSLAITVLFFLVVSTVIWAWKFLNKFWLRPKRLEKLLRQQGLQGNPYRFLVGDTKQMVKMQKEAQSKPMNDLSDDITPRINAHLLHTLHKFGKNCFVWFGPTPRLIMMDPNQVKQVLNNVPDFPKQTWNPLVKFIGTGLANYEGHKWAKHRKIVTPAFSLEKLKMMLPSFFESCNDMIGKWDEMLGSDGSREMDVWPFLQKLSKDVISRTAYGSSYQEGRRIFELLQEQCQLTLKILPTLHIPGWWFVPTKTHRRMRKVNRDIESSIKSLIKKREEAMKAGEVSENDFLGTLLESNQKEMKEYGNNNKFGMTIKDVIEECKLFYFAGQETTSVLLVWSLVLLSRYLDWQERAREEVLQVFGNRTPDFDGLSHLKIVTMILYEVLRLYPPSIQLVRTTHKDMKLEDLLVPAGVQVYLPILQIHHDCGIWGEDANEFKPERFSEGIAKATNGQVSYIPFGWGPRICLGQNFALLEAKMALSMILQRFHLEISPSYAHAPTIALLVQPQHGAHIILSKLK</sequence>
<organism evidence="1 2">
    <name type="scientific">Bauhinia variegata</name>
    <name type="common">Purple orchid tree</name>
    <name type="synonym">Phanera variegata</name>
    <dbReference type="NCBI Taxonomy" id="167791"/>
    <lineage>
        <taxon>Eukaryota</taxon>
        <taxon>Viridiplantae</taxon>
        <taxon>Streptophyta</taxon>
        <taxon>Embryophyta</taxon>
        <taxon>Tracheophyta</taxon>
        <taxon>Spermatophyta</taxon>
        <taxon>Magnoliopsida</taxon>
        <taxon>eudicotyledons</taxon>
        <taxon>Gunneridae</taxon>
        <taxon>Pentapetalae</taxon>
        <taxon>rosids</taxon>
        <taxon>fabids</taxon>
        <taxon>Fabales</taxon>
        <taxon>Fabaceae</taxon>
        <taxon>Cercidoideae</taxon>
        <taxon>Cercideae</taxon>
        <taxon>Bauhiniinae</taxon>
        <taxon>Bauhinia</taxon>
    </lineage>
</organism>
<accession>A0ACB9Q9I8</accession>
<gene>
    <name evidence="1" type="ORF">L6164_000988</name>
</gene>
<name>A0ACB9Q9I8_BAUVA</name>
<reference evidence="1 2" key="1">
    <citation type="journal article" date="2022" name="DNA Res.">
        <title>Chromosomal-level genome assembly of the orchid tree Bauhinia variegata (Leguminosae; Cercidoideae) supports the allotetraploid origin hypothesis of Bauhinia.</title>
        <authorList>
            <person name="Zhong Y."/>
            <person name="Chen Y."/>
            <person name="Zheng D."/>
            <person name="Pang J."/>
            <person name="Liu Y."/>
            <person name="Luo S."/>
            <person name="Meng S."/>
            <person name="Qian L."/>
            <person name="Wei D."/>
            <person name="Dai S."/>
            <person name="Zhou R."/>
        </authorList>
    </citation>
    <scope>NUCLEOTIDE SEQUENCE [LARGE SCALE GENOMIC DNA]</scope>
    <source>
        <strain evidence="1">BV-YZ2020</strain>
    </source>
</reference>
<proteinExistence type="predicted"/>
<protein>
    <submittedName>
        <fullName evidence="1">Uncharacterized protein</fullName>
    </submittedName>
</protein>
<dbReference type="EMBL" id="CM039426">
    <property type="protein sequence ID" value="KAI4357009.1"/>
    <property type="molecule type" value="Genomic_DNA"/>
</dbReference>